<dbReference type="RefSeq" id="WP_013009012.1">
    <property type="nucleotide sequence ID" value="NC_013940.1"/>
</dbReference>
<geneLocation type="plasmid" evidence="2 3">
    <name>megaplasmid pDF308</name>
</geneLocation>
<dbReference type="KEGG" id="ddf:DEFDS_P176"/>
<dbReference type="HOGENOM" id="CLU_1701357_0_0_0"/>
<evidence type="ECO:0000256" key="1">
    <source>
        <dbReference type="SAM" id="Phobius"/>
    </source>
</evidence>
<keyword evidence="2" id="KW-0614">Plasmid</keyword>
<keyword evidence="1" id="KW-1133">Transmembrane helix</keyword>
<proteinExistence type="predicted"/>
<evidence type="ECO:0000313" key="3">
    <source>
        <dbReference type="Proteomes" id="UP000001520"/>
    </source>
</evidence>
<name>D3PF04_DEFDS</name>
<keyword evidence="1" id="KW-0812">Transmembrane</keyword>
<sequence length="154" mass="18043">MPLKAKWYNMSLSTKIFVYLISIIIIFYIILGFYIVNNIKSNIINQVTNQLIEETKTIKSFLQSTDQTNEELRKKVKEDFINNMSDKLDTLLNTLTVLYEVYSAKGMPKPAIEFQLAQEILQTSIGENGYAYALIDFLLSLKEEDSHLRYRWKR</sequence>
<feature type="transmembrane region" description="Helical" evidence="1">
    <location>
        <begin position="16"/>
        <end position="36"/>
    </location>
</feature>
<accession>D3PF04</accession>
<keyword evidence="1" id="KW-0472">Membrane</keyword>
<dbReference type="AlphaFoldDB" id="D3PF04"/>
<gene>
    <name evidence="2" type="ordered locus">DEFDS_P176</name>
</gene>
<dbReference type="Proteomes" id="UP000001520">
    <property type="component" value="Plasmid megaplasmid pDF308"/>
</dbReference>
<keyword evidence="3" id="KW-1185">Reference proteome</keyword>
<organism evidence="2 3">
    <name type="scientific">Deferribacter desulfuricans (strain DSM 14783 / JCM 11476 / NBRC 101012 / SSM1)</name>
    <dbReference type="NCBI Taxonomy" id="639282"/>
    <lineage>
        <taxon>Bacteria</taxon>
        <taxon>Pseudomonadati</taxon>
        <taxon>Deferribacterota</taxon>
        <taxon>Deferribacteres</taxon>
        <taxon>Deferribacterales</taxon>
        <taxon>Deferribacteraceae</taxon>
        <taxon>Deferribacter</taxon>
    </lineage>
</organism>
<protein>
    <submittedName>
        <fullName evidence="2">Uncharacterized protein</fullName>
    </submittedName>
</protein>
<evidence type="ECO:0000313" key="2">
    <source>
        <dbReference type="EMBL" id="BAI81796.1"/>
    </source>
</evidence>
<reference evidence="2 3" key="1">
    <citation type="journal article" date="2010" name="DNA Res.">
        <title>Bacterial lifestyle in a deep-sea hydrothermal vent chimney revealed by the genome sequence of the thermophilic bacterium Deferribacter desulfuricans SSM1.</title>
        <authorList>
            <person name="Takaki Y."/>
            <person name="Shimamura S."/>
            <person name="Nakagawa S."/>
            <person name="Fukuhara Y."/>
            <person name="Horikawa H."/>
            <person name="Ankai A."/>
            <person name="Harada T."/>
            <person name="Hosoyama A."/>
            <person name="Oguchi A."/>
            <person name="Fukui S."/>
            <person name="Fujita N."/>
            <person name="Takami H."/>
            <person name="Takai K."/>
        </authorList>
    </citation>
    <scope>NUCLEOTIDE SEQUENCE [LARGE SCALE GENOMIC DNA]</scope>
    <source>
        <strain evidence="3">DSM 14783 / JCM 11476 / NBRC 101012 / SSM1</strain>
        <plasmid evidence="3">Plasmid megaplasmid pDF308</plasmid>
    </source>
</reference>
<dbReference type="EMBL" id="AP011530">
    <property type="protein sequence ID" value="BAI81796.1"/>
    <property type="molecule type" value="Genomic_DNA"/>
</dbReference>
<dbReference type="eggNOG" id="COG0840">
    <property type="taxonomic scope" value="Bacteria"/>
</dbReference>